<evidence type="ECO:0000313" key="6">
    <source>
        <dbReference type="EMBL" id="KAK8964764.1"/>
    </source>
</evidence>
<dbReference type="InterPro" id="IPR039647">
    <property type="entry name" value="EF_hand_pair_protein_CML-like"/>
</dbReference>
<comment type="caution">
    <text evidence="6">The sequence shown here is derived from an EMBL/GenBank/DDBJ whole genome shotgun (WGS) entry which is preliminary data.</text>
</comment>
<evidence type="ECO:0000256" key="1">
    <source>
        <dbReference type="ARBA" id="ARBA00022723"/>
    </source>
</evidence>
<feature type="region of interest" description="Disordered" evidence="4">
    <location>
        <begin position="24"/>
        <end position="44"/>
    </location>
</feature>
<keyword evidence="1" id="KW-0479">Metal-binding</keyword>
<evidence type="ECO:0000313" key="7">
    <source>
        <dbReference type="Proteomes" id="UP001412067"/>
    </source>
</evidence>
<accession>A0ABR2MM41</accession>
<dbReference type="PROSITE" id="PS50222">
    <property type="entry name" value="EF_HAND_2"/>
    <property type="match status" value="2"/>
</dbReference>
<dbReference type="CDD" id="cd00051">
    <property type="entry name" value="EFh"/>
    <property type="match status" value="1"/>
</dbReference>
<feature type="domain" description="EF-hand" evidence="5">
    <location>
        <begin position="119"/>
        <end position="149"/>
    </location>
</feature>
<evidence type="ECO:0000256" key="3">
    <source>
        <dbReference type="ARBA" id="ARBA00022837"/>
    </source>
</evidence>
<feature type="compositionally biased region" description="Low complexity" evidence="4">
    <location>
        <begin position="24"/>
        <end position="41"/>
    </location>
</feature>
<dbReference type="EMBL" id="JBBWWR010000006">
    <property type="protein sequence ID" value="KAK8964764.1"/>
    <property type="molecule type" value="Genomic_DNA"/>
</dbReference>
<protein>
    <submittedName>
        <fullName evidence="6">Calcium-binding protein CML19</fullName>
    </submittedName>
</protein>
<dbReference type="InterPro" id="IPR018247">
    <property type="entry name" value="EF_Hand_1_Ca_BS"/>
</dbReference>
<sequence length="149" mass="16314">MNSGQPPASRIAGDSLFARIHAAVSPKKSKKPLSPAPAAVPRQSTAGREFERVFCYFDEDGDGKISAAELRNCLRAVGEELSPEEAEEVVESSDSDGDGMLGYHDFARLAALRRLGEDWVVEDCRKMIQKFDLDGDGVISFDEFKLMMG</sequence>
<gene>
    <name evidence="6" type="primary">CML19</name>
    <name evidence="6" type="ORF">KSP40_PGU008234</name>
</gene>
<dbReference type="SMART" id="SM00054">
    <property type="entry name" value="EFh"/>
    <property type="match status" value="3"/>
</dbReference>
<organism evidence="6 7">
    <name type="scientific">Platanthera guangdongensis</name>
    <dbReference type="NCBI Taxonomy" id="2320717"/>
    <lineage>
        <taxon>Eukaryota</taxon>
        <taxon>Viridiplantae</taxon>
        <taxon>Streptophyta</taxon>
        <taxon>Embryophyta</taxon>
        <taxon>Tracheophyta</taxon>
        <taxon>Spermatophyta</taxon>
        <taxon>Magnoliopsida</taxon>
        <taxon>Liliopsida</taxon>
        <taxon>Asparagales</taxon>
        <taxon>Orchidaceae</taxon>
        <taxon>Orchidoideae</taxon>
        <taxon>Orchideae</taxon>
        <taxon>Orchidinae</taxon>
        <taxon>Platanthera</taxon>
    </lineage>
</organism>
<keyword evidence="2" id="KW-0677">Repeat</keyword>
<dbReference type="Pfam" id="PF00036">
    <property type="entry name" value="EF-hand_1"/>
    <property type="match status" value="1"/>
</dbReference>
<proteinExistence type="predicted"/>
<dbReference type="Gene3D" id="1.10.238.10">
    <property type="entry name" value="EF-hand"/>
    <property type="match status" value="2"/>
</dbReference>
<keyword evidence="7" id="KW-1185">Reference proteome</keyword>
<dbReference type="InterPro" id="IPR011992">
    <property type="entry name" value="EF-hand-dom_pair"/>
</dbReference>
<dbReference type="SUPFAM" id="SSF47473">
    <property type="entry name" value="EF-hand"/>
    <property type="match status" value="1"/>
</dbReference>
<evidence type="ECO:0000256" key="4">
    <source>
        <dbReference type="SAM" id="MobiDB-lite"/>
    </source>
</evidence>
<name>A0ABR2MM41_9ASPA</name>
<evidence type="ECO:0000256" key="2">
    <source>
        <dbReference type="ARBA" id="ARBA00022737"/>
    </source>
</evidence>
<evidence type="ECO:0000259" key="5">
    <source>
        <dbReference type="PROSITE" id="PS50222"/>
    </source>
</evidence>
<dbReference type="Proteomes" id="UP001412067">
    <property type="component" value="Unassembled WGS sequence"/>
</dbReference>
<dbReference type="PROSITE" id="PS00018">
    <property type="entry name" value="EF_HAND_1"/>
    <property type="match status" value="3"/>
</dbReference>
<dbReference type="PANTHER" id="PTHR10891">
    <property type="entry name" value="EF-HAND CALCIUM-BINDING DOMAIN CONTAINING PROTEIN"/>
    <property type="match status" value="1"/>
</dbReference>
<dbReference type="InterPro" id="IPR002048">
    <property type="entry name" value="EF_hand_dom"/>
</dbReference>
<feature type="domain" description="EF-hand" evidence="5">
    <location>
        <begin position="45"/>
        <end position="80"/>
    </location>
</feature>
<dbReference type="Pfam" id="PF13499">
    <property type="entry name" value="EF-hand_7"/>
    <property type="match status" value="1"/>
</dbReference>
<reference evidence="6 7" key="1">
    <citation type="journal article" date="2022" name="Nat. Plants">
        <title>Genomes of leafy and leafless Platanthera orchids illuminate the evolution of mycoheterotrophy.</title>
        <authorList>
            <person name="Li M.H."/>
            <person name="Liu K.W."/>
            <person name="Li Z."/>
            <person name="Lu H.C."/>
            <person name="Ye Q.L."/>
            <person name="Zhang D."/>
            <person name="Wang J.Y."/>
            <person name="Li Y.F."/>
            <person name="Zhong Z.M."/>
            <person name="Liu X."/>
            <person name="Yu X."/>
            <person name="Liu D.K."/>
            <person name="Tu X.D."/>
            <person name="Liu B."/>
            <person name="Hao Y."/>
            <person name="Liao X.Y."/>
            <person name="Jiang Y.T."/>
            <person name="Sun W.H."/>
            <person name="Chen J."/>
            <person name="Chen Y.Q."/>
            <person name="Ai Y."/>
            <person name="Zhai J.W."/>
            <person name="Wu S.S."/>
            <person name="Zhou Z."/>
            <person name="Hsiao Y.Y."/>
            <person name="Wu W.L."/>
            <person name="Chen Y.Y."/>
            <person name="Lin Y.F."/>
            <person name="Hsu J.L."/>
            <person name="Li C.Y."/>
            <person name="Wang Z.W."/>
            <person name="Zhao X."/>
            <person name="Zhong W.Y."/>
            <person name="Ma X.K."/>
            <person name="Ma L."/>
            <person name="Huang J."/>
            <person name="Chen G.Z."/>
            <person name="Huang M.Z."/>
            <person name="Huang L."/>
            <person name="Peng D.H."/>
            <person name="Luo Y.B."/>
            <person name="Zou S.Q."/>
            <person name="Chen S.P."/>
            <person name="Lan S."/>
            <person name="Tsai W.C."/>
            <person name="Van de Peer Y."/>
            <person name="Liu Z.J."/>
        </authorList>
    </citation>
    <scope>NUCLEOTIDE SEQUENCE [LARGE SCALE GENOMIC DNA]</scope>
    <source>
        <strain evidence="6">Lor288</strain>
    </source>
</reference>
<keyword evidence="3" id="KW-0106">Calcium</keyword>